<sequence>MTRFNNYQIKMDDKRRFDDGAAEIRRNLLIGDGSAEKMRERGKKVRHGETLFGFLHFWRRDRSVDADRCRWIAWGNSTYGDAEFETVRGSIAYITGSIEMGYGKYAPIFEIS</sequence>
<comment type="caution">
    <text evidence="1">The sequence shown here is derived from an EMBL/GenBank/DDBJ whole genome shotgun (WGS) entry which is preliminary data.</text>
</comment>
<accession>A0A8S9GHG3</accession>
<dbReference type="AlphaFoldDB" id="A0A8S9GHG3"/>
<gene>
    <name evidence="1" type="ORF">F2Q70_00021011</name>
</gene>
<name>A0A8S9GHG3_BRACR</name>
<organism evidence="1">
    <name type="scientific">Brassica cretica</name>
    <name type="common">Mustard</name>
    <dbReference type="NCBI Taxonomy" id="69181"/>
    <lineage>
        <taxon>Eukaryota</taxon>
        <taxon>Viridiplantae</taxon>
        <taxon>Streptophyta</taxon>
        <taxon>Embryophyta</taxon>
        <taxon>Tracheophyta</taxon>
        <taxon>Spermatophyta</taxon>
        <taxon>Magnoliopsida</taxon>
        <taxon>eudicotyledons</taxon>
        <taxon>Gunneridae</taxon>
        <taxon>Pentapetalae</taxon>
        <taxon>rosids</taxon>
        <taxon>malvids</taxon>
        <taxon>Brassicales</taxon>
        <taxon>Brassicaceae</taxon>
        <taxon>Brassiceae</taxon>
        <taxon>Brassica</taxon>
    </lineage>
</organism>
<reference evidence="1" key="1">
    <citation type="submission" date="2019-12" db="EMBL/GenBank/DDBJ databases">
        <title>Genome sequencing and annotation of Brassica cretica.</title>
        <authorList>
            <person name="Studholme D.J."/>
            <person name="Sarris P.F."/>
        </authorList>
    </citation>
    <scope>NUCLEOTIDE SEQUENCE</scope>
    <source>
        <strain evidence="1">PFS-102/07</strain>
        <tissue evidence="1">Leaf</tissue>
    </source>
</reference>
<protein>
    <submittedName>
        <fullName evidence="1">Uncharacterized protein</fullName>
    </submittedName>
</protein>
<evidence type="ECO:0000313" key="1">
    <source>
        <dbReference type="EMBL" id="KAF2544770.1"/>
    </source>
</evidence>
<proteinExistence type="predicted"/>
<dbReference type="EMBL" id="QGKY02001925">
    <property type="protein sequence ID" value="KAF2544770.1"/>
    <property type="molecule type" value="Genomic_DNA"/>
</dbReference>